<dbReference type="Gene3D" id="3.40.140.10">
    <property type="entry name" value="Cytidine Deaminase, domain 2"/>
    <property type="match status" value="1"/>
</dbReference>
<name>A0A5J4ZNZ2_9ASTE</name>
<feature type="compositionally biased region" description="Low complexity" evidence="3">
    <location>
        <begin position="16"/>
        <end position="27"/>
    </location>
</feature>
<dbReference type="EMBL" id="CM018049">
    <property type="protein sequence ID" value="KAA8519388.1"/>
    <property type="molecule type" value="Genomic_DNA"/>
</dbReference>
<dbReference type="InterPro" id="IPR016193">
    <property type="entry name" value="Cytidine_deaminase-like"/>
</dbReference>
<feature type="compositionally biased region" description="Basic residues" evidence="3">
    <location>
        <begin position="73"/>
        <end position="87"/>
    </location>
</feature>
<feature type="region of interest" description="Disordered" evidence="3">
    <location>
        <begin position="51"/>
        <end position="87"/>
    </location>
</feature>
<dbReference type="GO" id="GO:0042803">
    <property type="term" value="F:protein homodimerization activity"/>
    <property type="evidence" value="ECO:0007669"/>
    <property type="project" value="UniProtKB-ARBA"/>
</dbReference>
<dbReference type="AlphaFoldDB" id="A0A5J4ZNZ2"/>
<dbReference type="InterPro" id="IPR013171">
    <property type="entry name" value="Cyd/dCyd_deaminase_Zn-bd"/>
</dbReference>
<dbReference type="FunFam" id="3.40.140.10:FF:000006">
    <property type="entry name" value="Cytidine deaminase"/>
    <property type="match status" value="1"/>
</dbReference>
<evidence type="ECO:0000313" key="5">
    <source>
        <dbReference type="EMBL" id="KAA8519388.1"/>
    </source>
</evidence>
<evidence type="ECO:0000256" key="2">
    <source>
        <dbReference type="ARBA" id="ARBA00011738"/>
    </source>
</evidence>
<dbReference type="GO" id="GO:0004126">
    <property type="term" value="F:cytidine deaminase activity"/>
    <property type="evidence" value="ECO:0007669"/>
    <property type="project" value="InterPro"/>
</dbReference>
<dbReference type="OrthoDB" id="414540at2759"/>
<dbReference type="Pfam" id="PF08211">
    <property type="entry name" value="dCMP_cyt_deam_2"/>
    <property type="match status" value="1"/>
</dbReference>
<dbReference type="GO" id="GO:0008270">
    <property type="term" value="F:zinc ion binding"/>
    <property type="evidence" value="ECO:0007669"/>
    <property type="project" value="InterPro"/>
</dbReference>
<dbReference type="CDD" id="cd01283">
    <property type="entry name" value="cytidine_deaminase"/>
    <property type="match status" value="1"/>
</dbReference>
<evidence type="ECO:0000313" key="6">
    <source>
        <dbReference type="Proteomes" id="UP000325577"/>
    </source>
</evidence>
<evidence type="ECO:0000256" key="1">
    <source>
        <dbReference type="ARBA" id="ARBA00006576"/>
    </source>
</evidence>
<organism evidence="5 6">
    <name type="scientific">Nyssa sinensis</name>
    <dbReference type="NCBI Taxonomy" id="561372"/>
    <lineage>
        <taxon>Eukaryota</taxon>
        <taxon>Viridiplantae</taxon>
        <taxon>Streptophyta</taxon>
        <taxon>Embryophyta</taxon>
        <taxon>Tracheophyta</taxon>
        <taxon>Spermatophyta</taxon>
        <taxon>Magnoliopsida</taxon>
        <taxon>eudicotyledons</taxon>
        <taxon>Gunneridae</taxon>
        <taxon>Pentapetalae</taxon>
        <taxon>asterids</taxon>
        <taxon>Cornales</taxon>
        <taxon>Nyssaceae</taxon>
        <taxon>Nyssa</taxon>
    </lineage>
</organism>
<sequence length="315" mass="34941">MAMRGLCVGHGQRRVSPSSSSSHLWSSQLKSSLGHNLQVSCRSGRIGIGRPHLPLHQPQIPRSPIPQVSPRRAVPHHQPRCPRRAHPPLHRRLRRPLRPLLLVPSRTPQRLRYPNLNHIIRKRVRRVGNFKPLSSVLPNPFGPYDLLDKETPLFLEPHDNGLLLLSKTIYSNCGNLCNGVCELHTNNEAKLKVATLEAANNSHTPYGRCPSGLAVMDCDGKIYRGSYMESAAYNPSLGPLQAALVAYVASGGGGGYDRIVAAVLTEWEGAVVRQEDTARVLLKMVSPKCKFRVFHSLPIWLLVDAKGLHLDESEK</sequence>
<reference evidence="5 6" key="1">
    <citation type="submission" date="2019-09" db="EMBL/GenBank/DDBJ databases">
        <title>A chromosome-level genome assembly of the Chinese tupelo Nyssa sinensis.</title>
        <authorList>
            <person name="Yang X."/>
            <person name="Kang M."/>
            <person name="Yang Y."/>
            <person name="Xiong H."/>
            <person name="Wang M."/>
            <person name="Zhang Z."/>
            <person name="Wang Z."/>
            <person name="Wu H."/>
            <person name="Ma T."/>
            <person name="Liu J."/>
            <person name="Xi Z."/>
        </authorList>
    </citation>
    <scope>NUCLEOTIDE SEQUENCE [LARGE SCALE GENOMIC DNA]</scope>
    <source>
        <strain evidence="5">J267</strain>
        <tissue evidence="5">Leaf</tissue>
    </source>
</reference>
<keyword evidence="6" id="KW-1185">Reference proteome</keyword>
<protein>
    <recommendedName>
        <fullName evidence="4">CMP/dCMP-type deaminase domain-containing protein</fullName>
    </recommendedName>
</protein>
<evidence type="ECO:0000256" key="3">
    <source>
        <dbReference type="SAM" id="MobiDB-lite"/>
    </source>
</evidence>
<proteinExistence type="inferred from homology"/>
<feature type="region of interest" description="Disordered" evidence="3">
    <location>
        <begin position="1"/>
        <end position="27"/>
    </location>
</feature>
<evidence type="ECO:0000259" key="4">
    <source>
        <dbReference type="PROSITE" id="PS51747"/>
    </source>
</evidence>
<dbReference type="PROSITE" id="PS51747">
    <property type="entry name" value="CYT_DCMP_DEAMINASES_2"/>
    <property type="match status" value="1"/>
</dbReference>
<accession>A0A5J4ZNZ2</accession>
<dbReference type="GO" id="GO:0046135">
    <property type="term" value="P:pyrimidine nucleoside catabolic process"/>
    <property type="evidence" value="ECO:0007669"/>
    <property type="project" value="UniProtKB-ARBA"/>
</dbReference>
<dbReference type="SUPFAM" id="SSF53927">
    <property type="entry name" value="Cytidine deaminase-like"/>
    <property type="match status" value="1"/>
</dbReference>
<dbReference type="Proteomes" id="UP000325577">
    <property type="component" value="Linkage Group LG6"/>
</dbReference>
<feature type="domain" description="CMP/dCMP-type deaminase" evidence="4">
    <location>
        <begin position="186"/>
        <end position="304"/>
    </location>
</feature>
<dbReference type="InterPro" id="IPR002125">
    <property type="entry name" value="CMP_dCMP_dom"/>
</dbReference>
<comment type="subunit">
    <text evidence="2">Homodimer.</text>
</comment>
<gene>
    <name evidence="5" type="ORF">F0562_013644</name>
</gene>
<dbReference type="GO" id="GO:0005829">
    <property type="term" value="C:cytosol"/>
    <property type="evidence" value="ECO:0007669"/>
    <property type="project" value="UniProtKB-ARBA"/>
</dbReference>
<comment type="similarity">
    <text evidence="1">Belongs to the cytidine and deoxycytidylate deaminase family.</text>
</comment>